<feature type="transmembrane region" description="Helical" evidence="5">
    <location>
        <begin position="119"/>
        <end position="142"/>
    </location>
</feature>
<evidence type="ECO:0000313" key="8">
    <source>
        <dbReference type="Proteomes" id="UP000066480"/>
    </source>
</evidence>
<dbReference type="GO" id="GO:0061513">
    <property type="term" value="F:glucose 6-phosphate:phosphate antiporter activity"/>
    <property type="evidence" value="ECO:0007669"/>
    <property type="project" value="TreeGrafter"/>
</dbReference>
<dbReference type="PANTHER" id="PTHR43826">
    <property type="entry name" value="GLUCOSE-6-PHOSPHATE EXCHANGER SLC37A4"/>
    <property type="match status" value="1"/>
</dbReference>
<reference evidence="7 8" key="1">
    <citation type="submission" date="2015-03" db="EMBL/GenBank/DDBJ databases">
        <title>Luteipulveratus halotolerans sp. nov., a novel actinobacterium (Dermacoccaceae) from Sarawak, Malaysia.</title>
        <authorList>
            <person name="Juboi H."/>
            <person name="Basik A."/>
            <person name="Shamsul S.S."/>
            <person name="Arnold P."/>
            <person name="Schmitt E.K."/>
            <person name="Sanglier J.-J."/>
            <person name="Yeo T."/>
        </authorList>
    </citation>
    <scope>NUCLEOTIDE SEQUENCE [LARGE SCALE GENOMIC DNA]</scope>
    <source>
        <strain evidence="7 8">MN07-A0370</strain>
    </source>
</reference>
<feature type="transmembrane region" description="Helical" evidence="5">
    <location>
        <begin position="322"/>
        <end position="340"/>
    </location>
</feature>
<feature type="transmembrane region" description="Helical" evidence="5">
    <location>
        <begin position="413"/>
        <end position="432"/>
    </location>
</feature>
<organism evidence="7 8">
    <name type="scientific">Luteipulveratus mongoliensis</name>
    <dbReference type="NCBI Taxonomy" id="571913"/>
    <lineage>
        <taxon>Bacteria</taxon>
        <taxon>Bacillati</taxon>
        <taxon>Actinomycetota</taxon>
        <taxon>Actinomycetes</taxon>
        <taxon>Micrococcales</taxon>
        <taxon>Dermacoccaceae</taxon>
        <taxon>Luteipulveratus</taxon>
    </lineage>
</organism>
<dbReference type="Pfam" id="PF07690">
    <property type="entry name" value="MFS_1"/>
    <property type="match status" value="1"/>
</dbReference>
<name>A0A0K1JK70_9MICO</name>
<dbReference type="STRING" id="571913.VV02_16595"/>
<comment type="subcellular location">
    <subcellularLocation>
        <location evidence="1">Cell membrane</location>
        <topology evidence="1">Multi-pass membrane protein</topology>
    </subcellularLocation>
</comment>
<feature type="transmembrane region" description="Helical" evidence="5">
    <location>
        <begin position="63"/>
        <end position="83"/>
    </location>
</feature>
<dbReference type="PANTHER" id="PTHR43826:SF7">
    <property type="entry name" value="PROTEIN UHPC, PUTATIVE-RELATED"/>
    <property type="match status" value="1"/>
</dbReference>
<dbReference type="PATRIC" id="fig|571913.6.peg.3365"/>
<dbReference type="GO" id="GO:0005886">
    <property type="term" value="C:plasma membrane"/>
    <property type="evidence" value="ECO:0007669"/>
    <property type="project" value="UniProtKB-SubCell"/>
</dbReference>
<dbReference type="SUPFAM" id="SSF103473">
    <property type="entry name" value="MFS general substrate transporter"/>
    <property type="match status" value="1"/>
</dbReference>
<feature type="transmembrane region" description="Helical" evidence="5">
    <location>
        <begin position="346"/>
        <end position="369"/>
    </location>
</feature>
<sequence>MSSTVERTATEPHGQPVSEKTFRTLAWRMLLGAMFCYLFFYTGRQAYGFAITGLQDEFGWTKTTTGALSAIALWSYAFGQMVNGNLADKFGGRRMMSLGAILSTTFCIAASFMHNFLGMALALGANGFVQAMGWSAGGRVISNWWSHQERGKSFGFYTLAAGSSSVLVYVTSTLTINTFGKEHWQWLFRLPVLLMLLGGIVFYLVARDTPRDAGIIAPRSFTHDADDVEHDTTQSTDLSSAERYKTVLGIPKIWVAGIAIGFQNAARYGLLIWVPVYFLGDDWKDTDNALWISVALPVGMAVGALVNGQLSDRIFGSRRDRPIMLFMLLGAVSSLLMWVLQPGVGLGIVLLFLCGFFVYGPQSSFWALCPDLAGKVMAGTATGVVNFFAYLFAGAAEPIIGHVMQSHDGNAGLIFPIVACSCAASAVVASTIRR</sequence>
<evidence type="ECO:0000256" key="3">
    <source>
        <dbReference type="ARBA" id="ARBA00022989"/>
    </source>
</evidence>
<dbReference type="InterPro" id="IPR011701">
    <property type="entry name" value="MFS"/>
</dbReference>
<dbReference type="GO" id="GO:0035435">
    <property type="term" value="P:phosphate ion transmembrane transport"/>
    <property type="evidence" value="ECO:0007669"/>
    <property type="project" value="TreeGrafter"/>
</dbReference>
<evidence type="ECO:0000313" key="7">
    <source>
        <dbReference type="EMBL" id="AKU17101.1"/>
    </source>
</evidence>
<feature type="transmembrane region" description="Helical" evidence="5">
    <location>
        <begin position="186"/>
        <end position="206"/>
    </location>
</feature>
<dbReference type="AlphaFoldDB" id="A0A0K1JK70"/>
<feature type="domain" description="Major facilitator superfamily (MFS) profile" evidence="6">
    <location>
        <begin position="29"/>
        <end position="434"/>
    </location>
</feature>
<keyword evidence="2 5" id="KW-0812">Transmembrane</keyword>
<dbReference type="InterPro" id="IPR051337">
    <property type="entry name" value="OPA_Antiporter"/>
</dbReference>
<feature type="transmembrane region" description="Helical" evidence="5">
    <location>
        <begin position="376"/>
        <end position="393"/>
    </location>
</feature>
<gene>
    <name evidence="7" type="ORF">VV02_16595</name>
</gene>
<evidence type="ECO:0000256" key="4">
    <source>
        <dbReference type="ARBA" id="ARBA00023136"/>
    </source>
</evidence>
<dbReference type="EMBL" id="CP011112">
    <property type="protein sequence ID" value="AKU17101.1"/>
    <property type="molecule type" value="Genomic_DNA"/>
</dbReference>
<protein>
    <submittedName>
        <fullName evidence="7">Major facilitator transporter</fullName>
    </submittedName>
</protein>
<feature type="transmembrane region" description="Helical" evidence="5">
    <location>
        <begin position="95"/>
        <end position="113"/>
    </location>
</feature>
<dbReference type="Proteomes" id="UP000066480">
    <property type="component" value="Chromosome"/>
</dbReference>
<evidence type="ECO:0000256" key="5">
    <source>
        <dbReference type="SAM" id="Phobius"/>
    </source>
</evidence>
<keyword evidence="4 5" id="KW-0472">Membrane</keyword>
<feature type="transmembrane region" description="Helical" evidence="5">
    <location>
        <begin position="290"/>
        <end position="310"/>
    </location>
</feature>
<evidence type="ECO:0000256" key="2">
    <source>
        <dbReference type="ARBA" id="ARBA00022692"/>
    </source>
</evidence>
<proteinExistence type="predicted"/>
<evidence type="ECO:0000256" key="1">
    <source>
        <dbReference type="ARBA" id="ARBA00004651"/>
    </source>
</evidence>
<dbReference type="InterPro" id="IPR000849">
    <property type="entry name" value="Sugar_P_transporter"/>
</dbReference>
<feature type="transmembrane region" description="Helical" evidence="5">
    <location>
        <begin position="154"/>
        <end position="174"/>
    </location>
</feature>
<dbReference type="Gene3D" id="1.20.1250.20">
    <property type="entry name" value="MFS general substrate transporter like domains"/>
    <property type="match status" value="2"/>
</dbReference>
<dbReference type="PIRSF" id="PIRSF002808">
    <property type="entry name" value="Hexose_phosphate_transp"/>
    <property type="match status" value="1"/>
</dbReference>
<dbReference type="InterPro" id="IPR020846">
    <property type="entry name" value="MFS_dom"/>
</dbReference>
<feature type="transmembrane region" description="Helical" evidence="5">
    <location>
        <begin position="25"/>
        <end position="43"/>
    </location>
</feature>
<feature type="transmembrane region" description="Helical" evidence="5">
    <location>
        <begin position="253"/>
        <end position="278"/>
    </location>
</feature>
<evidence type="ECO:0000259" key="6">
    <source>
        <dbReference type="PROSITE" id="PS50850"/>
    </source>
</evidence>
<accession>A0A0K1JK70</accession>
<keyword evidence="3 5" id="KW-1133">Transmembrane helix</keyword>
<dbReference type="PROSITE" id="PS50850">
    <property type="entry name" value="MFS"/>
    <property type="match status" value="1"/>
</dbReference>
<keyword evidence="8" id="KW-1185">Reference proteome</keyword>
<dbReference type="KEGG" id="lmoi:VV02_16595"/>
<dbReference type="InterPro" id="IPR036259">
    <property type="entry name" value="MFS_trans_sf"/>
</dbReference>